<dbReference type="OrthoDB" id="6092140at2759"/>
<feature type="non-terminal residue" evidence="3">
    <location>
        <position position="523"/>
    </location>
</feature>
<name>A0A8B6C9K7_MYTGA</name>
<evidence type="ECO:0000256" key="2">
    <source>
        <dbReference type="SAM" id="MobiDB-lite"/>
    </source>
</evidence>
<feature type="region of interest" description="Disordered" evidence="2">
    <location>
        <begin position="151"/>
        <end position="173"/>
    </location>
</feature>
<accession>A0A8B6C9K7</accession>
<evidence type="ECO:0000313" key="4">
    <source>
        <dbReference type="Proteomes" id="UP000596742"/>
    </source>
</evidence>
<sequence length="523" mass="60143">MSETNDNRFAQGPIGNTYWSSDKDKKLLSLQEQLKSHEQTITTLLKAKHEVEEENSKLKTKLEQSERNFLKKSKEADNLLGEKQTLDEKLNKQISQETRNEQEDIWECICSLGKKIRKDFKKWGRIQSSVRELEKDIQSLIDDIVKEEKKQDDTKESVTKTKEKDKSQKDTKQKTLVKEEEIDLLSLFKKMRQEQIKLNSDLVTARKDLSYHLAQAQFVCKNIKSSKDKNGEIRVSGRVTDKRTTSNAKPTETKTNTKEQHKNPQHDKQLNTPDNAQGYIAETLKELDDILTFINDEFNNLDHQNGEKDKLLNHVLNTTNKATSYVRNSTENIKMEGKRFDVEAFAELSSFNDDIIELVTHVESLKTKYDKNLQEISQTQNQLQETKNECETLQHRLSKMAGARLTDGNPNITNLGDPNRPMKIGETYSELYDNEWTDTMDLCIQKLGKSCGEDIIIQHLFKTIVCCHKFCEEKSADMLKAGKENLKAAVTTLMILSSEAEVIKQAIDIRKMAAESTSDQLLE</sequence>
<reference evidence="3" key="1">
    <citation type="submission" date="2018-11" db="EMBL/GenBank/DDBJ databases">
        <authorList>
            <person name="Alioto T."/>
            <person name="Alioto T."/>
        </authorList>
    </citation>
    <scope>NUCLEOTIDE SEQUENCE</scope>
</reference>
<dbReference type="AlphaFoldDB" id="A0A8B6C9K7"/>
<feature type="coiled-coil region" evidence="1">
    <location>
        <begin position="27"/>
        <end position="68"/>
    </location>
</feature>
<feature type="region of interest" description="Disordered" evidence="2">
    <location>
        <begin position="230"/>
        <end position="274"/>
    </location>
</feature>
<proteinExistence type="predicted"/>
<gene>
    <name evidence="3" type="ORF">MGAL_10B079390</name>
</gene>
<keyword evidence="4" id="KW-1185">Reference proteome</keyword>
<feature type="compositionally biased region" description="Basic and acidic residues" evidence="2">
    <location>
        <begin position="251"/>
        <end position="269"/>
    </location>
</feature>
<evidence type="ECO:0000256" key="1">
    <source>
        <dbReference type="SAM" id="Coils"/>
    </source>
</evidence>
<comment type="caution">
    <text evidence="3">The sequence shown here is derived from an EMBL/GenBank/DDBJ whole genome shotgun (WGS) entry which is preliminary data.</text>
</comment>
<evidence type="ECO:0000313" key="3">
    <source>
        <dbReference type="EMBL" id="VDI01875.1"/>
    </source>
</evidence>
<protein>
    <submittedName>
        <fullName evidence="3">Uncharacterized protein</fullName>
    </submittedName>
</protein>
<keyword evidence="1" id="KW-0175">Coiled coil</keyword>
<organism evidence="3 4">
    <name type="scientific">Mytilus galloprovincialis</name>
    <name type="common">Mediterranean mussel</name>
    <dbReference type="NCBI Taxonomy" id="29158"/>
    <lineage>
        <taxon>Eukaryota</taxon>
        <taxon>Metazoa</taxon>
        <taxon>Spiralia</taxon>
        <taxon>Lophotrochozoa</taxon>
        <taxon>Mollusca</taxon>
        <taxon>Bivalvia</taxon>
        <taxon>Autobranchia</taxon>
        <taxon>Pteriomorphia</taxon>
        <taxon>Mytilida</taxon>
        <taxon>Mytiloidea</taxon>
        <taxon>Mytilidae</taxon>
        <taxon>Mytilinae</taxon>
        <taxon>Mytilus</taxon>
    </lineage>
</organism>
<feature type="coiled-coil region" evidence="1">
    <location>
        <begin position="362"/>
        <end position="403"/>
    </location>
</feature>
<dbReference type="EMBL" id="UYJE01001399">
    <property type="protein sequence ID" value="VDI01875.1"/>
    <property type="molecule type" value="Genomic_DNA"/>
</dbReference>
<dbReference type="Proteomes" id="UP000596742">
    <property type="component" value="Unassembled WGS sequence"/>
</dbReference>